<dbReference type="InterPro" id="IPR013106">
    <property type="entry name" value="Ig_V-set"/>
</dbReference>
<comment type="caution">
    <text evidence="6">The sequence shown here is derived from an EMBL/GenBank/DDBJ whole genome shotgun (WGS) entry which is preliminary data.</text>
</comment>
<dbReference type="PROSITE" id="PS50835">
    <property type="entry name" value="IG_LIKE"/>
    <property type="match status" value="1"/>
</dbReference>
<sequence length="229" mass="25256">MLRRVVGESVTLECVYDQSKRWSKEWCKQTSDDSCDWIGHSDGSTNPDHQWARLSVSVNPQAVRMALTITDLQLWDSGFYLCKESGGSTLLCSTILVVSNKESAGGAGPTVKMLPKTDVLTAPSTTLPGPTTLPWGKSKIPFGTIVTEKAMKRTRVTASHGRSLPHDGHFNHSTPRPAPSSDTETPHLAWDILRWILCLVLITCTATVSCLDKMSTIFAEVTRCNRRIR</sequence>
<evidence type="ECO:0000313" key="7">
    <source>
        <dbReference type="Proteomes" id="UP001066276"/>
    </source>
</evidence>
<evidence type="ECO:0000256" key="2">
    <source>
        <dbReference type="ARBA" id="ARBA00023157"/>
    </source>
</evidence>
<dbReference type="EMBL" id="JANPWB010000010">
    <property type="protein sequence ID" value="KAJ1137852.1"/>
    <property type="molecule type" value="Genomic_DNA"/>
</dbReference>
<dbReference type="Proteomes" id="UP001066276">
    <property type="component" value="Chromosome 6"/>
</dbReference>
<evidence type="ECO:0000256" key="1">
    <source>
        <dbReference type="ARBA" id="ARBA00022729"/>
    </source>
</evidence>
<evidence type="ECO:0000256" key="3">
    <source>
        <dbReference type="ARBA" id="ARBA00023319"/>
    </source>
</evidence>
<evidence type="ECO:0000256" key="4">
    <source>
        <dbReference type="SAM" id="MobiDB-lite"/>
    </source>
</evidence>
<keyword evidence="7" id="KW-1185">Reference proteome</keyword>
<dbReference type="SUPFAM" id="SSF48726">
    <property type="entry name" value="Immunoglobulin"/>
    <property type="match status" value="1"/>
</dbReference>
<dbReference type="GO" id="GO:0038023">
    <property type="term" value="F:signaling receptor activity"/>
    <property type="evidence" value="ECO:0007669"/>
    <property type="project" value="TreeGrafter"/>
</dbReference>
<keyword evidence="3" id="KW-0393">Immunoglobulin domain</keyword>
<dbReference type="PANTHER" id="PTHR16423">
    <property type="entry name" value="TREM-LIKE TRANSCRIPT PROTEIN"/>
    <property type="match status" value="1"/>
</dbReference>
<dbReference type="PANTHER" id="PTHR16423:SF6">
    <property type="entry name" value="TRIGGERING RECEPTOR EXPRESSED ON MYELOID CELLS 2-RELATED"/>
    <property type="match status" value="1"/>
</dbReference>
<evidence type="ECO:0000259" key="5">
    <source>
        <dbReference type="PROSITE" id="PS50835"/>
    </source>
</evidence>
<dbReference type="InterPro" id="IPR052314">
    <property type="entry name" value="Immune_rcpt_domain"/>
</dbReference>
<dbReference type="InterPro" id="IPR007110">
    <property type="entry name" value="Ig-like_dom"/>
</dbReference>
<evidence type="ECO:0000313" key="6">
    <source>
        <dbReference type="EMBL" id="KAJ1137852.1"/>
    </source>
</evidence>
<feature type="region of interest" description="Disordered" evidence="4">
    <location>
        <begin position="156"/>
        <end position="183"/>
    </location>
</feature>
<reference evidence="6" key="1">
    <citation type="journal article" date="2022" name="bioRxiv">
        <title>Sequencing and chromosome-scale assembly of the giantPleurodeles waltlgenome.</title>
        <authorList>
            <person name="Brown T."/>
            <person name="Elewa A."/>
            <person name="Iarovenko S."/>
            <person name="Subramanian E."/>
            <person name="Araus A.J."/>
            <person name="Petzold A."/>
            <person name="Susuki M."/>
            <person name="Suzuki K.-i.T."/>
            <person name="Hayashi T."/>
            <person name="Toyoda A."/>
            <person name="Oliveira C."/>
            <person name="Osipova E."/>
            <person name="Leigh N.D."/>
            <person name="Simon A."/>
            <person name="Yun M.H."/>
        </authorList>
    </citation>
    <scope>NUCLEOTIDE SEQUENCE</scope>
    <source>
        <strain evidence="6">20211129_DDA</strain>
        <tissue evidence="6">Liver</tissue>
    </source>
</reference>
<dbReference type="Pfam" id="PF07686">
    <property type="entry name" value="V-set"/>
    <property type="match status" value="1"/>
</dbReference>
<gene>
    <name evidence="6" type="ORF">NDU88_004248</name>
</gene>
<dbReference type="InterPro" id="IPR036179">
    <property type="entry name" value="Ig-like_dom_sf"/>
</dbReference>
<dbReference type="AlphaFoldDB" id="A0AAV7QEW9"/>
<keyword evidence="1" id="KW-0732">Signal</keyword>
<name>A0AAV7QEW9_PLEWA</name>
<dbReference type="InterPro" id="IPR013783">
    <property type="entry name" value="Ig-like_fold"/>
</dbReference>
<keyword evidence="2" id="KW-1015">Disulfide bond</keyword>
<organism evidence="6 7">
    <name type="scientific">Pleurodeles waltl</name>
    <name type="common">Iberian ribbed newt</name>
    <dbReference type="NCBI Taxonomy" id="8319"/>
    <lineage>
        <taxon>Eukaryota</taxon>
        <taxon>Metazoa</taxon>
        <taxon>Chordata</taxon>
        <taxon>Craniata</taxon>
        <taxon>Vertebrata</taxon>
        <taxon>Euteleostomi</taxon>
        <taxon>Amphibia</taxon>
        <taxon>Batrachia</taxon>
        <taxon>Caudata</taxon>
        <taxon>Salamandroidea</taxon>
        <taxon>Salamandridae</taxon>
        <taxon>Pleurodelinae</taxon>
        <taxon>Pleurodeles</taxon>
    </lineage>
</organism>
<feature type="domain" description="Ig-like" evidence="5">
    <location>
        <begin position="7"/>
        <end position="82"/>
    </location>
</feature>
<proteinExistence type="predicted"/>
<dbReference type="GO" id="GO:0009986">
    <property type="term" value="C:cell surface"/>
    <property type="evidence" value="ECO:0007669"/>
    <property type="project" value="TreeGrafter"/>
</dbReference>
<accession>A0AAV7QEW9</accession>
<dbReference type="Gene3D" id="2.60.40.10">
    <property type="entry name" value="Immunoglobulins"/>
    <property type="match status" value="1"/>
</dbReference>
<protein>
    <recommendedName>
        <fullName evidence="5">Ig-like domain-containing protein</fullName>
    </recommendedName>
</protein>